<accession>A0A8C0VMY1</accession>
<reference evidence="3" key="1">
    <citation type="submission" date="2025-08" db="UniProtKB">
        <authorList>
            <consortium name="Ensembl"/>
        </authorList>
    </citation>
    <scope>IDENTIFICATION</scope>
</reference>
<feature type="transmembrane region" description="Helical" evidence="2">
    <location>
        <begin position="7"/>
        <end position="25"/>
    </location>
</feature>
<keyword evidence="4" id="KW-1185">Reference proteome</keyword>
<reference evidence="3" key="2">
    <citation type="submission" date="2025-09" db="UniProtKB">
        <authorList>
            <consortium name="Ensembl"/>
        </authorList>
    </citation>
    <scope>IDENTIFICATION</scope>
</reference>
<dbReference type="Proteomes" id="UP000694410">
    <property type="component" value="Unplaced"/>
</dbReference>
<evidence type="ECO:0000313" key="3">
    <source>
        <dbReference type="Ensembl" id="ENSCCEP00000026323.1"/>
    </source>
</evidence>
<name>A0A8C0VMY1_CYACU</name>
<evidence type="ECO:0000313" key="4">
    <source>
        <dbReference type="Proteomes" id="UP000694410"/>
    </source>
</evidence>
<proteinExistence type="predicted"/>
<feature type="compositionally biased region" description="Polar residues" evidence="1">
    <location>
        <begin position="153"/>
        <end position="167"/>
    </location>
</feature>
<feature type="region of interest" description="Disordered" evidence="1">
    <location>
        <begin position="114"/>
        <end position="138"/>
    </location>
</feature>
<dbReference type="Ensembl" id="ENSCCET00000039178.1">
    <property type="protein sequence ID" value="ENSCCEP00000026323.1"/>
    <property type="gene ID" value="ENSCCEG00000023157.1"/>
</dbReference>
<protein>
    <submittedName>
        <fullName evidence="3">Uncharacterized protein</fullName>
    </submittedName>
</protein>
<organism evidence="3 4">
    <name type="scientific">Cyanistes caeruleus</name>
    <name type="common">Eurasian blue tit</name>
    <name type="synonym">Parus caeruleus</name>
    <dbReference type="NCBI Taxonomy" id="156563"/>
    <lineage>
        <taxon>Eukaryota</taxon>
        <taxon>Metazoa</taxon>
        <taxon>Chordata</taxon>
        <taxon>Craniata</taxon>
        <taxon>Vertebrata</taxon>
        <taxon>Euteleostomi</taxon>
        <taxon>Archelosauria</taxon>
        <taxon>Archosauria</taxon>
        <taxon>Dinosauria</taxon>
        <taxon>Saurischia</taxon>
        <taxon>Theropoda</taxon>
        <taxon>Coelurosauria</taxon>
        <taxon>Aves</taxon>
        <taxon>Neognathae</taxon>
        <taxon>Neoaves</taxon>
        <taxon>Telluraves</taxon>
        <taxon>Australaves</taxon>
        <taxon>Passeriformes</taxon>
        <taxon>Paridae</taxon>
        <taxon>Cyanistes</taxon>
    </lineage>
</organism>
<dbReference type="AlphaFoldDB" id="A0A8C0VMY1"/>
<sequence>MLFPVGMLIPLGMLFPVGMLFPLGMLIPLGIVVPVGLLFPLGMLIPVGFLFPWDSWYLRRCADVVALVHSHLIHRSIPAAPHLPDALQLLTPGRRLPALSPGLGPIALSRFIGDGEALPPPPPPAARPRGARRALDPCRGWQGHSRLEESCLHRSQGSVTAPSSQGSPGRASSLPSGPKRTAQRQPQPARAEGAGRQTAAGDRWGHNTGSQLLAAMAKPQSKDSGLKEKFRNLLGLGTSRGSSKSSEGKQTEFIITAEILKELSIECGLSNRIRAISQICEVAKTKKIEEVSSKVFSEYWKDGNLSSSSQTITRDSYCLENFLKWVIPKAALCCQRKLICPTFQLWSRGDGALGLPGPSWKENAGDIQDSS</sequence>
<keyword evidence="2" id="KW-1133">Transmembrane helix</keyword>
<evidence type="ECO:0000256" key="1">
    <source>
        <dbReference type="SAM" id="MobiDB-lite"/>
    </source>
</evidence>
<keyword evidence="2" id="KW-0472">Membrane</keyword>
<feature type="transmembrane region" description="Helical" evidence="2">
    <location>
        <begin position="31"/>
        <end position="51"/>
    </location>
</feature>
<evidence type="ECO:0000256" key="2">
    <source>
        <dbReference type="SAM" id="Phobius"/>
    </source>
</evidence>
<keyword evidence="2" id="KW-0812">Transmembrane</keyword>
<feature type="region of interest" description="Disordered" evidence="1">
    <location>
        <begin position="151"/>
        <end position="206"/>
    </location>
</feature>